<dbReference type="InterPro" id="IPR050682">
    <property type="entry name" value="ModA/WtpA"/>
</dbReference>
<dbReference type="AlphaFoldDB" id="A0AB38G1S3"/>
<organism evidence="1 2">
    <name type="scientific">Yokenella regensburgei</name>
    <dbReference type="NCBI Taxonomy" id="158877"/>
    <lineage>
        <taxon>Bacteria</taxon>
        <taxon>Pseudomonadati</taxon>
        <taxon>Pseudomonadota</taxon>
        <taxon>Gammaproteobacteria</taxon>
        <taxon>Enterobacterales</taxon>
        <taxon>Enterobacteriaceae</taxon>
        <taxon>Yokenella</taxon>
    </lineage>
</organism>
<dbReference type="RefSeq" id="WP_038257236.1">
    <property type="nucleotide sequence ID" value="NZ_UAVL01000022.1"/>
</dbReference>
<sequence length="245" mass="26314">MTASLTLFAAGSLRRALVPLLETFQQQTGIRVEAHFGPAGLLRERIEAGERCSLFASANTAHPQALLAAGSATTVHSFAANHLTLTVRNTPDTANADWLSLLRNTSLRAGTSTPGCDPSGDYTWQLFDNIEALVPGLGDALKKRAQKVVGGRDSVTVPEGEIASAWLIRQNLVDLFIGYAHYAQALAGQKEVRVVAIPPAYNPRCEYQLAVLDDAPEVRQLVAFITGPEGQARLREVGFLPLNGE</sequence>
<dbReference type="PANTHER" id="PTHR30632:SF0">
    <property type="entry name" value="SULFATE-BINDING PROTEIN"/>
    <property type="match status" value="1"/>
</dbReference>
<dbReference type="Gene3D" id="3.40.190.10">
    <property type="entry name" value="Periplasmic binding protein-like II"/>
    <property type="match status" value="2"/>
</dbReference>
<evidence type="ECO:0000313" key="2">
    <source>
        <dbReference type="Proteomes" id="UP000251313"/>
    </source>
</evidence>
<evidence type="ECO:0000313" key="1">
    <source>
        <dbReference type="EMBL" id="SQA65619.1"/>
    </source>
</evidence>
<dbReference type="GO" id="GO:0015689">
    <property type="term" value="P:molybdate ion transport"/>
    <property type="evidence" value="ECO:0007669"/>
    <property type="project" value="TreeGrafter"/>
</dbReference>
<gene>
    <name evidence="1" type="ORF">NCTC11967_04660</name>
</gene>
<accession>A0AB38G1S3</accession>
<proteinExistence type="predicted"/>
<dbReference type="SUPFAM" id="SSF53850">
    <property type="entry name" value="Periplasmic binding protein-like II"/>
    <property type="match status" value="1"/>
</dbReference>
<protein>
    <submittedName>
        <fullName evidence="1">Molybdate ABC transporter periplasmic molybdate-binding protein</fullName>
    </submittedName>
</protein>
<dbReference type="Proteomes" id="UP000251313">
    <property type="component" value="Unassembled WGS sequence"/>
</dbReference>
<dbReference type="GO" id="GO:0030973">
    <property type="term" value="F:molybdate ion binding"/>
    <property type="evidence" value="ECO:0007669"/>
    <property type="project" value="TreeGrafter"/>
</dbReference>
<dbReference type="EMBL" id="UAVL01000022">
    <property type="protein sequence ID" value="SQA65619.1"/>
    <property type="molecule type" value="Genomic_DNA"/>
</dbReference>
<name>A0AB38G1S3_9ENTR</name>
<dbReference type="PANTHER" id="PTHR30632">
    <property type="entry name" value="MOLYBDATE-BINDING PERIPLASMIC PROTEIN"/>
    <property type="match status" value="1"/>
</dbReference>
<reference evidence="1 2" key="1">
    <citation type="submission" date="2018-06" db="EMBL/GenBank/DDBJ databases">
        <authorList>
            <consortium name="Pathogen Informatics"/>
            <person name="Doyle S."/>
        </authorList>
    </citation>
    <scope>NUCLEOTIDE SEQUENCE [LARGE SCALE GENOMIC DNA]</scope>
    <source>
        <strain evidence="1 2">NCTC11967</strain>
    </source>
</reference>
<comment type="caution">
    <text evidence="1">The sequence shown here is derived from an EMBL/GenBank/DDBJ whole genome shotgun (WGS) entry which is preliminary data.</text>
</comment>
<dbReference type="Pfam" id="PF13531">
    <property type="entry name" value="SBP_bac_11"/>
    <property type="match status" value="1"/>
</dbReference>